<protein>
    <submittedName>
        <fullName evidence="1">Uncharacterized protein</fullName>
    </submittedName>
</protein>
<sequence length="184" mass="21394">MQVNGAVGLSRVKIKLCNLLLYKVWNNIFLRNEIHKYILKFIKHNAVEFDIYHINQLKDKQLSGMVINYQINMNSTIFDKFIFVQFGDYFKQVVPPAHYQGEEIVPIVVGAFGRIIMEEVSYTLNPNTRGATSIPIIKFKDCINTLPLPVAEKKFHKKLLFFWPFLLGLVWVEVGKETNYDVPI</sequence>
<proteinExistence type="predicted"/>
<gene>
    <name evidence="1" type="ORF">DICPUDRAFT_79200</name>
</gene>
<dbReference type="InParanoid" id="F0ZLV5"/>
<dbReference type="EMBL" id="GL871072">
    <property type="protein sequence ID" value="EGC35095.1"/>
    <property type="molecule type" value="Genomic_DNA"/>
</dbReference>
<keyword evidence="2" id="KW-1185">Reference proteome</keyword>
<dbReference type="Proteomes" id="UP000001064">
    <property type="component" value="Unassembled WGS sequence"/>
</dbReference>
<dbReference type="KEGG" id="dpp:DICPUDRAFT_79200"/>
<organism evidence="1 2">
    <name type="scientific">Dictyostelium purpureum</name>
    <name type="common">Slime mold</name>
    <dbReference type="NCBI Taxonomy" id="5786"/>
    <lineage>
        <taxon>Eukaryota</taxon>
        <taxon>Amoebozoa</taxon>
        <taxon>Evosea</taxon>
        <taxon>Eumycetozoa</taxon>
        <taxon>Dictyostelia</taxon>
        <taxon>Dictyosteliales</taxon>
        <taxon>Dictyosteliaceae</taxon>
        <taxon>Dictyostelium</taxon>
    </lineage>
</organism>
<dbReference type="RefSeq" id="XP_003288402.1">
    <property type="nucleotide sequence ID" value="XM_003288354.1"/>
</dbReference>
<name>F0ZLV5_DICPU</name>
<dbReference type="AlphaFoldDB" id="F0ZLV5"/>
<dbReference type="GeneID" id="10501820"/>
<accession>F0ZLV5</accession>
<evidence type="ECO:0000313" key="1">
    <source>
        <dbReference type="EMBL" id="EGC35095.1"/>
    </source>
</evidence>
<evidence type="ECO:0000313" key="2">
    <source>
        <dbReference type="Proteomes" id="UP000001064"/>
    </source>
</evidence>
<reference evidence="2" key="1">
    <citation type="journal article" date="2011" name="Genome Biol.">
        <title>Comparative genomics of the social amoebae Dictyostelium discoideum and Dictyostelium purpureum.</title>
        <authorList>
            <consortium name="US DOE Joint Genome Institute (JGI-PGF)"/>
            <person name="Sucgang R."/>
            <person name="Kuo A."/>
            <person name="Tian X."/>
            <person name="Salerno W."/>
            <person name="Parikh A."/>
            <person name="Feasley C.L."/>
            <person name="Dalin E."/>
            <person name="Tu H."/>
            <person name="Huang E."/>
            <person name="Barry K."/>
            <person name="Lindquist E."/>
            <person name="Shapiro H."/>
            <person name="Bruce D."/>
            <person name="Schmutz J."/>
            <person name="Salamov A."/>
            <person name="Fey P."/>
            <person name="Gaudet P."/>
            <person name="Anjard C."/>
            <person name="Babu M.M."/>
            <person name="Basu S."/>
            <person name="Bushmanova Y."/>
            <person name="van der Wel H."/>
            <person name="Katoh-Kurasawa M."/>
            <person name="Dinh C."/>
            <person name="Coutinho P.M."/>
            <person name="Saito T."/>
            <person name="Elias M."/>
            <person name="Schaap P."/>
            <person name="Kay R.R."/>
            <person name="Henrissat B."/>
            <person name="Eichinger L."/>
            <person name="Rivero F."/>
            <person name="Putnam N.H."/>
            <person name="West C.M."/>
            <person name="Loomis W.F."/>
            <person name="Chisholm R.L."/>
            <person name="Shaulsky G."/>
            <person name="Strassmann J.E."/>
            <person name="Queller D.C."/>
            <person name="Kuspa A."/>
            <person name="Grigoriev I.V."/>
        </authorList>
    </citation>
    <scope>NUCLEOTIDE SEQUENCE [LARGE SCALE GENOMIC DNA]</scope>
    <source>
        <strain evidence="2">QSDP1</strain>
    </source>
</reference>
<dbReference type="VEuPathDB" id="AmoebaDB:DICPUDRAFT_79200"/>